<dbReference type="Proteomes" id="UP000006281">
    <property type="component" value="Chromosome"/>
</dbReference>
<gene>
    <name evidence="1" type="ordered locus">BN6_69130</name>
</gene>
<reference evidence="1 2" key="1">
    <citation type="journal article" date="2012" name="BMC Genomics">
        <title>Complete genome sequence of Saccharothrix espanaensis DSM 44229T and comparison to the other completely sequenced Pseudonocardiaceae.</title>
        <authorList>
            <person name="Strobel T."/>
            <person name="Al-Dilaimi A."/>
            <person name="Blom J."/>
            <person name="Gessner A."/>
            <person name="Kalinowski J."/>
            <person name="Luzhetska M."/>
            <person name="Puhler A."/>
            <person name="Szczepanowski R."/>
            <person name="Bechthold A."/>
            <person name="Ruckert C."/>
        </authorList>
    </citation>
    <scope>NUCLEOTIDE SEQUENCE [LARGE SCALE GENOMIC DNA]</scope>
    <source>
        <strain evidence="2">ATCC 51144 / DSM 44229 / JCM 9112 / NBRC 15066 / NRRL 15764</strain>
    </source>
</reference>
<dbReference type="AlphaFoldDB" id="K0K1R5"/>
<dbReference type="PATRIC" id="fig|1179773.3.peg.6986"/>
<dbReference type="EMBL" id="HE804045">
    <property type="protein sequence ID" value="CCH34150.1"/>
    <property type="molecule type" value="Genomic_DNA"/>
</dbReference>
<evidence type="ECO:0000313" key="2">
    <source>
        <dbReference type="Proteomes" id="UP000006281"/>
    </source>
</evidence>
<dbReference type="KEGG" id="sesp:BN6_69130"/>
<keyword evidence="2" id="KW-1185">Reference proteome</keyword>
<dbReference type="STRING" id="1179773.BN6_69130"/>
<organism evidence="1 2">
    <name type="scientific">Saccharothrix espanaensis (strain ATCC 51144 / DSM 44229 / JCM 9112 / NBRC 15066 / NRRL 15764)</name>
    <dbReference type="NCBI Taxonomy" id="1179773"/>
    <lineage>
        <taxon>Bacteria</taxon>
        <taxon>Bacillati</taxon>
        <taxon>Actinomycetota</taxon>
        <taxon>Actinomycetes</taxon>
        <taxon>Pseudonocardiales</taxon>
        <taxon>Pseudonocardiaceae</taxon>
        <taxon>Saccharothrix</taxon>
    </lineage>
</organism>
<name>K0K1R5_SACES</name>
<dbReference type="HOGENOM" id="CLU_1884280_0_0_11"/>
<proteinExistence type="predicted"/>
<sequence>MATRPSAVLHCPALRTTVAAMPSINSALAYAHHLLRQDMLGYLDAVELLTSENDTDDDTVLAVARTEVPRLIAALRGTVTTHKADHHGLCLGCPTTWIDGRLGREPWPCPTIERAQGFLKDPDSIYAQAQPYARV</sequence>
<protein>
    <submittedName>
        <fullName evidence="1">Uncharacterized protein</fullName>
    </submittedName>
</protein>
<evidence type="ECO:0000313" key="1">
    <source>
        <dbReference type="EMBL" id="CCH34150.1"/>
    </source>
</evidence>
<accession>K0K1R5</accession>